<name>A0A6G4X2A5_9ACTN</name>
<accession>A0A6G4X2A5</accession>
<dbReference type="EMBL" id="JAAKZZ010000314">
    <property type="protein sequence ID" value="NGO71518.1"/>
    <property type="molecule type" value="Genomic_DNA"/>
</dbReference>
<evidence type="ECO:0000256" key="1">
    <source>
        <dbReference type="SAM" id="MobiDB-lite"/>
    </source>
</evidence>
<dbReference type="RefSeq" id="WP_165301153.1">
    <property type="nucleotide sequence ID" value="NZ_JAAKZZ010000314.1"/>
</dbReference>
<proteinExistence type="predicted"/>
<dbReference type="InterPro" id="IPR050712">
    <property type="entry name" value="NAD(P)H-dep_reductase"/>
</dbReference>
<evidence type="ECO:0000313" key="4">
    <source>
        <dbReference type="Proteomes" id="UP000477722"/>
    </source>
</evidence>
<dbReference type="PANTHER" id="PTHR30543:SF21">
    <property type="entry name" value="NAD(P)H-DEPENDENT FMN REDUCTASE LOT6"/>
    <property type="match status" value="1"/>
</dbReference>
<dbReference type="Pfam" id="PF03358">
    <property type="entry name" value="FMN_red"/>
    <property type="match status" value="1"/>
</dbReference>
<gene>
    <name evidence="3" type="ORF">G5C65_24840</name>
</gene>
<feature type="region of interest" description="Disordered" evidence="1">
    <location>
        <begin position="1"/>
        <end position="30"/>
    </location>
</feature>
<sequence length="212" mass="23705">MSPPSGPSRHAEQGEQAEHAGQDEWDEQEGWDGAPLRVAVIVGSTRQGREGDCVADWFAGLARESEDLTVDVVDLADFHFPERYPTAPTPQMTRFQERVESAEAFVIVTPEYNRSFPASLKQAIDFAYDEWQAKPVGFVSYGSRSVGRHAVDHLRTVFTELHTVTVRDSVGLDLLAPPDREHSARSAEAMLRQLIWWGRALRGARAARPYCI</sequence>
<organism evidence="3 4">
    <name type="scientific">Streptomyces boncukensis</name>
    <dbReference type="NCBI Taxonomy" id="2711219"/>
    <lineage>
        <taxon>Bacteria</taxon>
        <taxon>Bacillati</taxon>
        <taxon>Actinomycetota</taxon>
        <taxon>Actinomycetes</taxon>
        <taxon>Kitasatosporales</taxon>
        <taxon>Streptomycetaceae</taxon>
        <taxon>Streptomyces</taxon>
    </lineage>
</organism>
<dbReference type="GO" id="GO:0016491">
    <property type="term" value="F:oxidoreductase activity"/>
    <property type="evidence" value="ECO:0007669"/>
    <property type="project" value="InterPro"/>
</dbReference>
<dbReference type="SUPFAM" id="SSF52218">
    <property type="entry name" value="Flavoproteins"/>
    <property type="match status" value="1"/>
</dbReference>
<dbReference type="PANTHER" id="PTHR30543">
    <property type="entry name" value="CHROMATE REDUCTASE"/>
    <property type="match status" value="1"/>
</dbReference>
<dbReference type="GO" id="GO:0005829">
    <property type="term" value="C:cytosol"/>
    <property type="evidence" value="ECO:0007669"/>
    <property type="project" value="TreeGrafter"/>
</dbReference>
<evidence type="ECO:0000313" key="3">
    <source>
        <dbReference type="EMBL" id="NGO71518.1"/>
    </source>
</evidence>
<dbReference type="GO" id="GO:0010181">
    <property type="term" value="F:FMN binding"/>
    <property type="evidence" value="ECO:0007669"/>
    <property type="project" value="TreeGrafter"/>
</dbReference>
<dbReference type="InterPro" id="IPR029039">
    <property type="entry name" value="Flavoprotein-like_sf"/>
</dbReference>
<dbReference type="InterPro" id="IPR005025">
    <property type="entry name" value="FMN_Rdtase-like_dom"/>
</dbReference>
<reference evidence="3 4" key="1">
    <citation type="submission" date="2020-02" db="EMBL/GenBank/DDBJ databases">
        <title>Whole-genome analyses of novel actinobacteria.</title>
        <authorList>
            <person name="Sahin N."/>
            <person name="Tatar D."/>
        </authorList>
    </citation>
    <scope>NUCLEOTIDE SEQUENCE [LARGE SCALE GENOMIC DNA]</scope>
    <source>
        <strain evidence="3 4">SB3404</strain>
    </source>
</reference>
<feature type="domain" description="NADPH-dependent FMN reductase-like" evidence="2">
    <location>
        <begin position="37"/>
        <end position="171"/>
    </location>
</feature>
<keyword evidence="4" id="KW-1185">Reference proteome</keyword>
<comment type="caution">
    <text evidence="3">The sequence shown here is derived from an EMBL/GenBank/DDBJ whole genome shotgun (WGS) entry which is preliminary data.</text>
</comment>
<dbReference type="Proteomes" id="UP000477722">
    <property type="component" value="Unassembled WGS sequence"/>
</dbReference>
<feature type="compositionally biased region" description="Basic and acidic residues" evidence="1">
    <location>
        <begin position="9"/>
        <end position="22"/>
    </location>
</feature>
<dbReference type="AlphaFoldDB" id="A0A6G4X2A5"/>
<evidence type="ECO:0000259" key="2">
    <source>
        <dbReference type="Pfam" id="PF03358"/>
    </source>
</evidence>
<dbReference type="Gene3D" id="3.40.50.360">
    <property type="match status" value="1"/>
</dbReference>
<protein>
    <submittedName>
        <fullName evidence="3">NAD(P)H-dependent oxidoreductase</fullName>
    </submittedName>
</protein>